<feature type="domain" description="GST C-terminal" evidence="3">
    <location>
        <begin position="850"/>
        <end position="984"/>
    </location>
</feature>
<evidence type="ECO:0000256" key="1">
    <source>
        <dbReference type="ARBA" id="ARBA00006336"/>
    </source>
</evidence>
<dbReference type="CDD" id="cd00299">
    <property type="entry name" value="GST_C_family"/>
    <property type="match status" value="1"/>
</dbReference>
<feature type="compositionally biased region" description="Acidic residues" evidence="2">
    <location>
        <begin position="366"/>
        <end position="387"/>
    </location>
</feature>
<name>A0A9P8N647_9HYPO</name>
<dbReference type="SUPFAM" id="SSF47616">
    <property type="entry name" value="GST C-terminal domain-like"/>
    <property type="match status" value="1"/>
</dbReference>
<accession>A0A9P8N647</accession>
<dbReference type="PROSITE" id="PS50405">
    <property type="entry name" value="GST_CTER"/>
    <property type="match status" value="1"/>
</dbReference>
<dbReference type="InterPro" id="IPR027450">
    <property type="entry name" value="AlkB-like"/>
</dbReference>
<keyword evidence="6" id="KW-1185">Reference proteome</keyword>
<dbReference type="Proteomes" id="UP000824596">
    <property type="component" value="Unassembled WGS sequence"/>
</dbReference>
<dbReference type="InterPro" id="IPR032854">
    <property type="entry name" value="ALKBH3"/>
</dbReference>
<dbReference type="PROSITE" id="PS51471">
    <property type="entry name" value="FE2OG_OXY"/>
    <property type="match status" value="1"/>
</dbReference>
<evidence type="ECO:0000256" key="2">
    <source>
        <dbReference type="SAM" id="MobiDB-lite"/>
    </source>
</evidence>
<feature type="compositionally biased region" description="Pro residues" evidence="2">
    <location>
        <begin position="114"/>
        <end position="127"/>
    </location>
</feature>
<reference evidence="5" key="1">
    <citation type="submission" date="2021-09" db="EMBL/GenBank/DDBJ databases">
        <title>A high-quality genome of the endoparasitic fungus Hirsutella rhossiliensis with a comparison of Hirsutella genomes reveals transposable elements contributing to genome size variation.</title>
        <authorList>
            <person name="Lin R."/>
            <person name="Jiao Y."/>
            <person name="Sun X."/>
            <person name="Ling J."/>
            <person name="Xie B."/>
            <person name="Cheng X."/>
        </authorList>
    </citation>
    <scope>NUCLEOTIDE SEQUENCE</scope>
    <source>
        <strain evidence="5">HR02</strain>
    </source>
</reference>
<protein>
    <submittedName>
        <fullName evidence="5">2OG-Fe(II) oxygenase superfamily domain-containing protein</fullName>
    </submittedName>
</protein>
<dbReference type="RefSeq" id="XP_044724977.1">
    <property type="nucleotide sequence ID" value="XM_044858577.1"/>
</dbReference>
<dbReference type="PANTHER" id="PTHR31212:SF5">
    <property type="entry name" value="ISOCHORISMATASE FAMILY PROTEIN FAMILY (AFU_ORTHOLOGUE AFUA_3G14500)"/>
    <property type="match status" value="1"/>
</dbReference>
<dbReference type="InterPro" id="IPR036282">
    <property type="entry name" value="Glutathione-S-Trfase_C_sf"/>
</dbReference>
<evidence type="ECO:0000313" key="5">
    <source>
        <dbReference type="EMBL" id="KAH0967464.1"/>
    </source>
</evidence>
<evidence type="ECO:0000259" key="4">
    <source>
        <dbReference type="PROSITE" id="PS51471"/>
    </source>
</evidence>
<dbReference type="Gene3D" id="3.40.50.850">
    <property type="entry name" value="Isochorismatase-like"/>
    <property type="match status" value="1"/>
</dbReference>
<dbReference type="EMBL" id="JAIZPD010000001">
    <property type="protein sequence ID" value="KAH0967464.1"/>
    <property type="molecule type" value="Genomic_DNA"/>
</dbReference>
<sequence>MFSFDVAALPQLTTRKALIAVDFQNDFVGGDGDAALPVSEPQGFVARAVALSEAFRDGVGDVVWVQSCFDQARPADQEPIITSDTAPPPLRPRTSTSSGSSRRRGGAGRTNVPELPPPAEEQGPPDPEAFLSHEEPACVRASSPGVEMAPAIRRAVREGDTVLTKSYYSAFLGTPLLRLLRAKMVMEVFICGSLANVGVYATALDAAGHGMAITVVEDCCGYRAEPRQVKAVRSLIELTGCEFASYQEVLEVIQPKKKNTKSLFKDQTEPSEGEELQEDKGGKTEKKEERSRSREKGETTPKGRANTSPDIVRPMTGLRLVSDSPCPAAAEGSAGSTAQADPPDTPSKRPRPTAVEAPATRSNSHDDDDDDDSERDDAGADMDDTESEGAYVAALAGSSPTPGRDQAEASQPLSQPPTDKTASPSEDAPAAGRRAEVGDSKTAPVADSKPAPPLSDTDEEEEEEEEEEKEEEEKEEKEEVEEEEQGQPQTTTGLCEGDTSVITKLLPPSVEAGIFERLRNEVQWQRMSHQGGEVPRLVAVQGAVSPHDGSAPVYRHPSDEAPPLLPFSPTLLAVRAAVEEQLGHPVNHALIQFYRDGSDYISEHSDKTLDIAKGSYIANVSLGAQRTMVFRTKRPARTPSPSPRRRVQRAALPHNSLCKMGLETNMKWLHAIRADRRADRDKTTPELAYGGARISLTFRRIATFLDRDHAVIWGQGATEKTRAAARPVVNGQGPEAVAMLRAFGAENHASEFDWDAHYGGGFDVLHIRCAPRFFASADDAVVNMRVALMLAEYGIGYARGSMGLAAQNTKAAGADDDATDESPQQAVAGDVAIMLYLESSYGQAKAAADNSPTPSHAELAARFTRFQRALNLRDMFRAHPPASKTAAPRPRLSRAMQRELAAWDVFAAAALVDDGDGFIAGPTMSLADFALWPVLHALVEELGSAAVFDDDGLDRLRRYYDAVAARESAKKVLGGMQAVGKKSP</sequence>
<feature type="compositionally biased region" description="Polar residues" evidence="2">
    <location>
        <begin position="408"/>
        <end position="424"/>
    </location>
</feature>
<feature type="region of interest" description="Disordered" evidence="2">
    <location>
        <begin position="262"/>
        <end position="501"/>
    </location>
</feature>
<dbReference type="Pfam" id="PF24470">
    <property type="entry name" value="Thiored_Isochorism"/>
    <property type="match status" value="1"/>
</dbReference>
<dbReference type="SUPFAM" id="SSF52499">
    <property type="entry name" value="Isochorismatase-like hydrolases"/>
    <property type="match status" value="1"/>
</dbReference>
<dbReference type="AlphaFoldDB" id="A0A9P8N647"/>
<dbReference type="Pfam" id="PF13532">
    <property type="entry name" value="2OG-FeII_Oxy_2"/>
    <property type="match status" value="1"/>
</dbReference>
<dbReference type="InterPro" id="IPR005123">
    <property type="entry name" value="Oxoglu/Fe-dep_dioxygenase_dom"/>
</dbReference>
<dbReference type="OrthoDB" id="445341at2759"/>
<dbReference type="Pfam" id="PF00857">
    <property type="entry name" value="Isochorismatase"/>
    <property type="match status" value="1"/>
</dbReference>
<dbReference type="InterPro" id="IPR000868">
    <property type="entry name" value="Isochorismatase-like_dom"/>
</dbReference>
<comment type="similarity">
    <text evidence="1">Belongs to the isochorismatase family.</text>
</comment>
<feature type="compositionally biased region" description="Basic and acidic residues" evidence="2">
    <location>
        <begin position="278"/>
        <end position="301"/>
    </location>
</feature>
<comment type="caution">
    <text evidence="5">The sequence shown here is derived from an EMBL/GenBank/DDBJ whole genome shotgun (WGS) entry which is preliminary data.</text>
</comment>
<feature type="domain" description="Fe2OG dioxygenase" evidence="4">
    <location>
        <begin position="585"/>
        <end position="702"/>
    </location>
</feature>
<evidence type="ECO:0000313" key="6">
    <source>
        <dbReference type="Proteomes" id="UP000824596"/>
    </source>
</evidence>
<dbReference type="Gene3D" id="2.60.120.590">
    <property type="entry name" value="Alpha-ketoglutarate-dependent dioxygenase AlkB-like"/>
    <property type="match status" value="1"/>
</dbReference>
<organism evidence="5 6">
    <name type="scientific">Hirsutella rhossiliensis</name>
    <dbReference type="NCBI Taxonomy" id="111463"/>
    <lineage>
        <taxon>Eukaryota</taxon>
        <taxon>Fungi</taxon>
        <taxon>Dikarya</taxon>
        <taxon>Ascomycota</taxon>
        <taxon>Pezizomycotina</taxon>
        <taxon>Sordariomycetes</taxon>
        <taxon>Hypocreomycetidae</taxon>
        <taxon>Hypocreales</taxon>
        <taxon>Ophiocordycipitaceae</taxon>
        <taxon>Hirsutella</taxon>
    </lineage>
</organism>
<dbReference type="GO" id="GO:0006307">
    <property type="term" value="P:DNA alkylation repair"/>
    <property type="evidence" value="ECO:0007669"/>
    <property type="project" value="InterPro"/>
</dbReference>
<feature type="compositionally biased region" description="Acidic residues" evidence="2">
    <location>
        <begin position="456"/>
        <end position="485"/>
    </location>
</feature>
<feature type="region of interest" description="Disordered" evidence="2">
    <location>
        <begin position="75"/>
        <end position="131"/>
    </location>
</feature>
<gene>
    <name evidence="5" type="ORF">HRG_00106</name>
</gene>
<dbReference type="InterPro" id="IPR037151">
    <property type="entry name" value="AlkB-like_sf"/>
</dbReference>
<dbReference type="GO" id="GO:0051213">
    <property type="term" value="F:dioxygenase activity"/>
    <property type="evidence" value="ECO:0007669"/>
    <property type="project" value="InterPro"/>
</dbReference>
<dbReference type="CDD" id="cd00431">
    <property type="entry name" value="cysteine_hydrolases"/>
    <property type="match status" value="1"/>
</dbReference>
<dbReference type="PANTHER" id="PTHR31212">
    <property type="entry name" value="ALPHA-KETOGLUTARATE-DEPENDENT DIOXYGENASE ALKB HOMOLOG 3"/>
    <property type="match status" value="1"/>
</dbReference>
<evidence type="ECO:0000259" key="3">
    <source>
        <dbReference type="PROSITE" id="PS50405"/>
    </source>
</evidence>
<dbReference type="GeneID" id="68349235"/>
<dbReference type="SUPFAM" id="SSF51197">
    <property type="entry name" value="Clavaminate synthase-like"/>
    <property type="match status" value="1"/>
</dbReference>
<dbReference type="InterPro" id="IPR057088">
    <property type="entry name" value="GLRG_09195_Thiored"/>
</dbReference>
<proteinExistence type="inferred from homology"/>
<dbReference type="InterPro" id="IPR010987">
    <property type="entry name" value="Glutathione-S-Trfase_C-like"/>
</dbReference>
<dbReference type="InterPro" id="IPR036380">
    <property type="entry name" value="Isochorismatase-like_sf"/>
</dbReference>
<dbReference type="Gene3D" id="1.20.1050.130">
    <property type="match status" value="1"/>
</dbReference>